<gene>
    <name evidence="1" type="ORF">QNI22_28875</name>
</gene>
<name>A0AAE3R7N5_9BACT</name>
<accession>A0AAE3R7N5</accession>
<dbReference type="RefSeq" id="WP_314516276.1">
    <property type="nucleotide sequence ID" value="NZ_JASJOU010000013.1"/>
</dbReference>
<proteinExistence type="predicted"/>
<dbReference type="EMBL" id="JASJOU010000013">
    <property type="protein sequence ID" value="MDJ1504710.1"/>
    <property type="molecule type" value="Genomic_DNA"/>
</dbReference>
<organism evidence="1 2">
    <name type="scientific">Xanthocytophaga agilis</name>
    <dbReference type="NCBI Taxonomy" id="3048010"/>
    <lineage>
        <taxon>Bacteria</taxon>
        <taxon>Pseudomonadati</taxon>
        <taxon>Bacteroidota</taxon>
        <taxon>Cytophagia</taxon>
        <taxon>Cytophagales</taxon>
        <taxon>Rhodocytophagaceae</taxon>
        <taxon>Xanthocytophaga</taxon>
    </lineage>
</organism>
<dbReference type="AlphaFoldDB" id="A0AAE3R7N5"/>
<evidence type="ECO:0000313" key="2">
    <source>
        <dbReference type="Proteomes" id="UP001232063"/>
    </source>
</evidence>
<evidence type="ECO:0000313" key="1">
    <source>
        <dbReference type="EMBL" id="MDJ1504710.1"/>
    </source>
</evidence>
<keyword evidence="2" id="KW-1185">Reference proteome</keyword>
<dbReference type="Proteomes" id="UP001232063">
    <property type="component" value="Unassembled WGS sequence"/>
</dbReference>
<comment type="caution">
    <text evidence="1">The sequence shown here is derived from an EMBL/GenBank/DDBJ whole genome shotgun (WGS) entry which is preliminary data.</text>
</comment>
<reference evidence="1" key="1">
    <citation type="submission" date="2023-05" db="EMBL/GenBank/DDBJ databases">
        <authorList>
            <person name="Zhang X."/>
        </authorList>
    </citation>
    <scope>NUCLEOTIDE SEQUENCE</scope>
    <source>
        <strain evidence="1">BD1B2-1</strain>
    </source>
</reference>
<sequence length="140" mass="15620">MKHLFFVAILLAFTQCNTNSVSPAEKYSSTDLVGRWVWVQSSGGIAGTTNTPASTNETIEVEFTTDAHQRIYKNGQLISDLTYQIIQDTSMYTGKIASQIDYGHGGFRTSYDFDKGDLILAQECFDCFVSRYTRKTSGND</sequence>
<protein>
    <submittedName>
        <fullName evidence="1">Uncharacterized protein</fullName>
    </submittedName>
</protein>